<accession>A0A2S5RF07</accession>
<keyword evidence="3" id="KW-1185">Reference proteome</keyword>
<protein>
    <submittedName>
        <fullName evidence="2">Uncharacterized protein</fullName>
    </submittedName>
</protein>
<organism evidence="2 3">
    <name type="scientific">Williamsoniiplasma lucivorax</name>
    <dbReference type="NCBI Taxonomy" id="209274"/>
    <lineage>
        <taxon>Bacteria</taxon>
        <taxon>Bacillati</taxon>
        <taxon>Mycoplasmatota</taxon>
        <taxon>Mollicutes</taxon>
        <taxon>Entomoplasmatales</taxon>
        <taxon>Williamsoniiplasma</taxon>
    </lineage>
</organism>
<dbReference type="Proteomes" id="UP000237865">
    <property type="component" value="Unassembled WGS sequence"/>
</dbReference>
<keyword evidence="1" id="KW-0812">Transmembrane</keyword>
<keyword evidence="1" id="KW-1133">Transmembrane helix</keyword>
<feature type="transmembrane region" description="Helical" evidence="1">
    <location>
        <begin position="127"/>
        <end position="152"/>
    </location>
</feature>
<feature type="transmembrane region" description="Helical" evidence="1">
    <location>
        <begin position="197"/>
        <end position="220"/>
    </location>
</feature>
<sequence length="308" mass="34767">MKKSFNVKRAKVLSTHFKIYWKLLLFFLIFWTILSLILVVVPISIGKFGQQIALIGTGILEDASESSHGSGPLMSISNFLRNGLFGGPGVVFFSIFLLTLISIVFNKEIHRGQVSSWLTSQASRNQIFMSKIGFIFILITIVFIPSFLIAIITSSTAYDAEQHLGGVVMDGFLFLLFIYFIGIVFICINLWLSEKSFLAIIITSIIVFYIFVTWLMTMIYDLSGFEFLKNAKYFSPLSLTPSSLAFDANHKTIVKVWTVDSRTFTLILSNHLAPNKGFLITSPFMFIGLTSAIIFGGSWMFKRKDFRI</sequence>
<gene>
    <name evidence="2" type="ORF">ELUCI_v1c01930</name>
</gene>
<feature type="transmembrane region" description="Helical" evidence="1">
    <location>
        <begin position="172"/>
        <end position="192"/>
    </location>
</feature>
<evidence type="ECO:0000313" key="3">
    <source>
        <dbReference type="Proteomes" id="UP000237865"/>
    </source>
</evidence>
<dbReference type="EMBL" id="PHNE01000001">
    <property type="protein sequence ID" value="PPE05903.1"/>
    <property type="molecule type" value="Genomic_DNA"/>
</dbReference>
<dbReference type="RefSeq" id="WP_051437343.1">
    <property type="nucleotide sequence ID" value="NZ_PHNE01000001.1"/>
</dbReference>
<feature type="transmembrane region" description="Helical" evidence="1">
    <location>
        <begin position="84"/>
        <end position="106"/>
    </location>
</feature>
<reference evidence="2 3" key="1">
    <citation type="submission" date="2017-11" db="EMBL/GenBank/DDBJ databases">
        <title>Genome sequence of Entomoplasma lucivorax PIPN-2 (ATCC 49196).</title>
        <authorList>
            <person name="Lo W.-S."/>
            <person name="Gasparich G.E."/>
            <person name="Kuo C.-H."/>
        </authorList>
    </citation>
    <scope>NUCLEOTIDE SEQUENCE [LARGE SCALE GENOMIC DNA]</scope>
    <source>
        <strain evidence="2 3">PIPN-2</strain>
    </source>
</reference>
<feature type="transmembrane region" description="Helical" evidence="1">
    <location>
        <begin position="278"/>
        <end position="301"/>
    </location>
</feature>
<name>A0A2S5RF07_9MOLU</name>
<evidence type="ECO:0000256" key="1">
    <source>
        <dbReference type="SAM" id="Phobius"/>
    </source>
</evidence>
<dbReference type="STRING" id="1399797.GCA_000518285_01002"/>
<dbReference type="AlphaFoldDB" id="A0A2S5RF07"/>
<proteinExistence type="predicted"/>
<keyword evidence="1" id="KW-0472">Membrane</keyword>
<evidence type="ECO:0000313" key="2">
    <source>
        <dbReference type="EMBL" id="PPE05903.1"/>
    </source>
</evidence>
<feature type="transmembrane region" description="Helical" evidence="1">
    <location>
        <begin position="21"/>
        <end position="45"/>
    </location>
</feature>
<comment type="caution">
    <text evidence="2">The sequence shown here is derived from an EMBL/GenBank/DDBJ whole genome shotgun (WGS) entry which is preliminary data.</text>
</comment>